<evidence type="ECO:0008006" key="3">
    <source>
        <dbReference type="Google" id="ProtNLM"/>
    </source>
</evidence>
<dbReference type="RefSeq" id="WP_190473927.1">
    <property type="nucleotide sequence ID" value="NZ_JACJSG010000020.1"/>
</dbReference>
<dbReference type="EMBL" id="JACJSG010000020">
    <property type="protein sequence ID" value="MBD2502052.1"/>
    <property type="molecule type" value="Genomic_DNA"/>
</dbReference>
<name>A0ABR8D4E8_9NOST</name>
<dbReference type="SUPFAM" id="SSF48452">
    <property type="entry name" value="TPR-like"/>
    <property type="match status" value="1"/>
</dbReference>
<proteinExistence type="predicted"/>
<dbReference type="Proteomes" id="UP000661112">
    <property type="component" value="Unassembled WGS sequence"/>
</dbReference>
<dbReference type="InterPro" id="IPR011990">
    <property type="entry name" value="TPR-like_helical_dom_sf"/>
</dbReference>
<evidence type="ECO:0000313" key="2">
    <source>
        <dbReference type="Proteomes" id="UP000661112"/>
    </source>
</evidence>
<evidence type="ECO:0000313" key="1">
    <source>
        <dbReference type="EMBL" id="MBD2502052.1"/>
    </source>
</evidence>
<protein>
    <recommendedName>
        <fullName evidence="3">Tetratricopeptide repeat protein</fullName>
    </recommendedName>
</protein>
<dbReference type="Gene3D" id="1.25.40.10">
    <property type="entry name" value="Tetratricopeptide repeat domain"/>
    <property type="match status" value="1"/>
</dbReference>
<accession>A0ABR8D4E8</accession>
<organism evidence="1 2">
    <name type="scientific">Anabaena azotica FACHB-119</name>
    <dbReference type="NCBI Taxonomy" id="947527"/>
    <lineage>
        <taxon>Bacteria</taxon>
        <taxon>Bacillati</taxon>
        <taxon>Cyanobacteriota</taxon>
        <taxon>Cyanophyceae</taxon>
        <taxon>Nostocales</taxon>
        <taxon>Nostocaceae</taxon>
        <taxon>Anabaena</taxon>
        <taxon>Anabaena azotica</taxon>
    </lineage>
</organism>
<keyword evidence="2" id="KW-1185">Reference proteome</keyword>
<gene>
    <name evidence="1" type="ORF">H6G83_15780</name>
</gene>
<reference evidence="1 2" key="1">
    <citation type="journal article" date="2020" name="ISME J.">
        <title>Comparative genomics reveals insights into cyanobacterial evolution and habitat adaptation.</title>
        <authorList>
            <person name="Chen M.Y."/>
            <person name="Teng W.K."/>
            <person name="Zhao L."/>
            <person name="Hu C.X."/>
            <person name="Zhou Y.K."/>
            <person name="Han B.P."/>
            <person name="Song L.R."/>
            <person name="Shu W.S."/>
        </authorList>
    </citation>
    <scope>NUCLEOTIDE SEQUENCE [LARGE SCALE GENOMIC DNA]</scope>
    <source>
        <strain evidence="1 2">FACHB-119</strain>
    </source>
</reference>
<comment type="caution">
    <text evidence="1">The sequence shown here is derived from an EMBL/GenBank/DDBJ whole genome shotgun (WGS) entry which is preliminary data.</text>
</comment>
<sequence length="382" mass="44322">MQNAAETLINVEVKSRFLQNNFWSDVYQQIQTEIEPPSKIYAQMEKGFLQAINRETADLYLKVSLSEETNNADTRPCLKDRLRALGYIPYAEEDIDINMSITTNAANGFLGESLIKFIEHFNQAWREQTATAWRQKHTEIQESRATFKQLQQKAQKEQLTIDESLQLAFLTWDFESESAALPILEEIVGRNEHHVSANYLLGQILLKRQDQQGIEYIERAIAKDKDAVIDGCRLIYDFLQQQGNLEQAQSYRQRAEEHYQLMLQAEAERSTIKNSDEFLSHNLPESEVNKLRQQLSRYPQITTAYLTRKVVQFFPEKPLYVLGVVRKNNFWQFASESANSELANTLSQNIEFPYPAFFVVLNNNPKIEKKFQLLSNAAILNH</sequence>